<evidence type="ECO:0000313" key="1">
    <source>
        <dbReference type="EMBL" id="KAL2802613.1"/>
    </source>
</evidence>
<dbReference type="Proteomes" id="UP001610334">
    <property type="component" value="Unassembled WGS sequence"/>
</dbReference>
<dbReference type="EMBL" id="JBFXLT010000173">
    <property type="protein sequence ID" value="KAL2802613.1"/>
    <property type="molecule type" value="Genomic_DNA"/>
</dbReference>
<sequence length="434" mass="48089">MDNHQKEAKGFSFPISIATSSTLSQHPQLSTMLSIQQWHLSMLMFIISIPLVLGISSCSQCRPLDLQRAPGIGIDLTMAYGAASIRFRNSTPRPLGIINGTAEYQAAMQLLAEEWAKPYSMFGPIQTQRRQDTDGIFQRWRWGLSLWTWPLFEAASPPAQPTYLNPAAAHDEYASIVSMLSALKSLIFETAQPPLKYHSVYLSIPDIPYAGWRYNHYFKFLCSLAGLEMLGSSSASLHALQYNGVKNWYGPGDEPPPHIDFFYPHNMLTISYNAASLGVSLSTRDGGWVSTADRVNQSTRHGADNIHAIVGYWDEVRALLLDVIGDAAIDYVLIIGSHAREGDLLQVLQNVITGHGNIDPSVLDRYVQGPAFKENKEADLFASAGQAAVLARFGMQTGYEACLVPDHCPVDDEDIFKHEDWWSILGIPDTEGIQ</sequence>
<comment type="caution">
    <text evidence="1">The sequence shown here is derived from an EMBL/GenBank/DDBJ whole genome shotgun (WGS) entry which is preliminary data.</text>
</comment>
<name>A0ABR4GU62_9EURO</name>
<evidence type="ECO:0000313" key="2">
    <source>
        <dbReference type="Proteomes" id="UP001610334"/>
    </source>
</evidence>
<organism evidence="1 2">
    <name type="scientific">Aspergillus granulosus</name>
    <dbReference type="NCBI Taxonomy" id="176169"/>
    <lineage>
        <taxon>Eukaryota</taxon>
        <taxon>Fungi</taxon>
        <taxon>Dikarya</taxon>
        <taxon>Ascomycota</taxon>
        <taxon>Pezizomycotina</taxon>
        <taxon>Eurotiomycetes</taxon>
        <taxon>Eurotiomycetidae</taxon>
        <taxon>Eurotiales</taxon>
        <taxon>Aspergillaceae</taxon>
        <taxon>Aspergillus</taxon>
        <taxon>Aspergillus subgen. Nidulantes</taxon>
    </lineage>
</organism>
<protein>
    <submittedName>
        <fullName evidence="1">Uncharacterized protein</fullName>
    </submittedName>
</protein>
<reference evidence="1 2" key="1">
    <citation type="submission" date="2024-07" db="EMBL/GenBank/DDBJ databases">
        <title>Section-level genome sequencing and comparative genomics of Aspergillus sections Usti and Cavernicolus.</title>
        <authorList>
            <consortium name="Lawrence Berkeley National Laboratory"/>
            <person name="Nybo J.L."/>
            <person name="Vesth T.C."/>
            <person name="Theobald S."/>
            <person name="Frisvad J.C."/>
            <person name="Larsen T.O."/>
            <person name="Kjaerboelling I."/>
            <person name="Rothschild-Mancinelli K."/>
            <person name="Lyhne E.K."/>
            <person name="Kogle M.E."/>
            <person name="Barry K."/>
            <person name="Clum A."/>
            <person name="Na H."/>
            <person name="Ledsgaard L."/>
            <person name="Lin J."/>
            <person name="Lipzen A."/>
            <person name="Kuo A."/>
            <person name="Riley R."/>
            <person name="Mondo S."/>
            <person name="Labutti K."/>
            <person name="Haridas S."/>
            <person name="Pangalinan J."/>
            <person name="Salamov A.A."/>
            <person name="Simmons B.A."/>
            <person name="Magnuson J.K."/>
            <person name="Chen J."/>
            <person name="Drula E."/>
            <person name="Henrissat B."/>
            <person name="Wiebenga A."/>
            <person name="Lubbers R.J."/>
            <person name="Gomes A.C."/>
            <person name="Makela M.R."/>
            <person name="Stajich J."/>
            <person name="Grigoriev I.V."/>
            <person name="Mortensen U.H."/>
            <person name="De Vries R.P."/>
            <person name="Baker S.E."/>
            <person name="Andersen M.R."/>
        </authorList>
    </citation>
    <scope>NUCLEOTIDE SEQUENCE [LARGE SCALE GENOMIC DNA]</scope>
    <source>
        <strain evidence="1 2">CBS 588.65</strain>
    </source>
</reference>
<proteinExistence type="predicted"/>
<gene>
    <name evidence="1" type="ORF">BJX63DRAFT_414697</name>
</gene>
<accession>A0ABR4GU62</accession>
<keyword evidence="2" id="KW-1185">Reference proteome</keyword>